<protein>
    <submittedName>
        <fullName evidence="2">Helix-turn-helix domain-containing protein</fullName>
    </submittedName>
</protein>
<dbReference type="SMART" id="SM00530">
    <property type="entry name" value="HTH_XRE"/>
    <property type="match status" value="1"/>
</dbReference>
<dbReference type="Gene3D" id="1.10.260.40">
    <property type="entry name" value="lambda repressor-like DNA-binding domains"/>
    <property type="match status" value="1"/>
</dbReference>
<dbReference type="RefSeq" id="WP_092787340.1">
    <property type="nucleotide sequence ID" value="NZ_FOGI01000027.1"/>
</dbReference>
<evidence type="ECO:0000313" key="2">
    <source>
        <dbReference type="EMBL" id="SES49346.1"/>
    </source>
</evidence>
<evidence type="ECO:0000313" key="3">
    <source>
        <dbReference type="Proteomes" id="UP000199051"/>
    </source>
</evidence>
<name>A0A1H9XT88_9PSEU</name>
<dbReference type="SUPFAM" id="SSF47413">
    <property type="entry name" value="lambda repressor-like DNA-binding domains"/>
    <property type="match status" value="1"/>
</dbReference>
<accession>A0A1H9XT88</accession>
<feature type="non-terminal residue" evidence="2">
    <location>
        <position position="230"/>
    </location>
</feature>
<reference evidence="3" key="1">
    <citation type="submission" date="2016-10" db="EMBL/GenBank/DDBJ databases">
        <authorList>
            <person name="Varghese N."/>
            <person name="Submissions S."/>
        </authorList>
    </citation>
    <scope>NUCLEOTIDE SEQUENCE [LARGE SCALE GENOMIC DNA]</scope>
    <source>
        <strain evidence="3">DSM 44260</strain>
    </source>
</reference>
<dbReference type="InterPro" id="IPR010982">
    <property type="entry name" value="Lambda_DNA-bd_dom_sf"/>
</dbReference>
<sequence length="230" mass="25983">MPVRSDPTVRRRRLGRELRQHRERAGKTHVQVAEALGCSDAKVSYMEAGRYRVQFRDVRDMLEFCGVTDAAVVDPLVQMAKESGSKSWWQSYRDTMANNFGTYVGLEGEAQVKHHFELHVVPGILQTNDYARALARASTRVRPDAIDEVVALRADRQKRLDEPDALELRMVIDEEALRRPIGGRAVWRSQLERLLALGERPHVVLQVLPTEVGEHAGLAGSFTILEFDGD</sequence>
<dbReference type="GO" id="GO:0003677">
    <property type="term" value="F:DNA binding"/>
    <property type="evidence" value="ECO:0007669"/>
    <property type="project" value="InterPro"/>
</dbReference>
<evidence type="ECO:0000259" key="1">
    <source>
        <dbReference type="PROSITE" id="PS50943"/>
    </source>
</evidence>
<dbReference type="Pfam" id="PF13560">
    <property type="entry name" value="HTH_31"/>
    <property type="match status" value="1"/>
</dbReference>
<keyword evidence="3" id="KW-1185">Reference proteome</keyword>
<dbReference type="PROSITE" id="PS50943">
    <property type="entry name" value="HTH_CROC1"/>
    <property type="match status" value="1"/>
</dbReference>
<dbReference type="InterPro" id="IPR001387">
    <property type="entry name" value="Cro/C1-type_HTH"/>
</dbReference>
<gene>
    <name evidence="2" type="ORF">SAMN04487818_1277</name>
</gene>
<dbReference type="InterPro" id="IPR043917">
    <property type="entry name" value="DUF5753"/>
</dbReference>
<proteinExistence type="predicted"/>
<dbReference type="AlphaFoldDB" id="A0A1H9XT88"/>
<dbReference type="CDD" id="cd00093">
    <property type="entry name" value="HTH_XRE"/>
    <property type="match status" value="1"/>
</dbReference>
<dbReference type="STRING" id="155974.SAMN04487818_1277"/>
<dbReference type="Proteomes" id="UP000199051">
    <property type="component" value="Unassembled WGS sequence"/>
</dbReference>
<organism evidence="2 3">
    <name type="scientific">Actinokineospora terrae</name>
    <dbReference type="NCBI Taxonomy" id="155974"/>
    <lineage>
        <taxon>Bacteria</taxon>
        <taxon>Bacillati</taxon>
        <taxon>Actinomycetota</taxon>
        <taxon>Actinomycetes</taxon>
        <taxon>Pseudonocardiales</taxon>
        <taxon>Pseudonocardiaceae</taxon>
        <taxon>Actinokineospora</taxon>
    </lineage>
</organism>
<feature type="domain" description="HTH cro/C1-type" evidence="1">
    <location>
        <begin position="18"/>
        <end position="72"/>
    </location>
</feature>
<dbReference type="Pfam" id="PF19054">
    <property type="entry name" value="DUF5753"/>
    <property type="match status" value="1"/>
</dbReference>
<dbReference type="EMBL" id="FOGI01000027">
    <property type="protein sequence ID" value="SES49346.1"/>
    <property type="molecule type" value="Genomic_DNA"/>
</dbReference>